<evidence type="ECO:0000313" key="3">
    <source>
        <dbReference type="Proteomes" id="UP001290462"/>
    </source>
</evidence>
<dbReference type="Proteomes" id="UP001290462">
    <property type="component" value="Unassembled WGS sequence"/>
</dbReference>
<comment type="caution">
    <text evidence="2">The sequence shown here is derived from an EMBL/GenBank/DDBJ whole genome shotgun (WGS) entry which is preliminary data.</text>
</comment>
<feature type="domain" description="Mga helix-turn-helix" evidence="1">
    <location>
        <begin position="2"/>
        <end position="85"/>
    </location>
</feature>
<reference evidence="2" key="1">
    <citation type="submission" date="2023-08" db="EMBL/GenBank/DDBJ databases">
        <title>Genomic characterization of piscicolin 126 produced by Carnobacterium maltaromaticum CM22 strain isolated from salmon (Salmo salar).</title>
        <authorList>
            <person name="Gonzalez-Gragera E."/>
            <person name="Garcia-Lopez J.D."/>
            <person name="Teso-Perez C."/>
            <person name="Gimenez-Hernandez I."/>
            <person name="Peralta-Sanchez J.M."/>
            <person name="Valdivia E."/>
            <person name="Montalban-Lopez M."/>
            <person name="Martin-Platero A.M."/>
            <person name="Banos A."/>
            <person name="Martinez-Bueno M."/>
        </authorList>
    </citation>
    <scope>NUCLEOTIDE SEQUENCE</scope>
    <source>
        <strain evidence="2">CM22</strain>
    </source>
</reference>
<name>A0AAW9JRZ8_CARML</name>
<dbReference type="Pfam" id="PF05043">
    <property type="entry name" value="Mga"/>
    <property type="match status" value="1"/>
</dbReference>
<dbReference type="EMBL" id="JAVBVO010000003">
    <property type="protein sequence ID" value="MDZ5759277.1"/>
    <property type="molecule type" value="Genomic_DNA"/>
</dbReference>
<gene>
    <name evidence="2" type="ORF">RAK27_11450</name>
</gene>
<evidence type="ECO:0000259" key="1">
    <source>
        <dbReference type="Pfam" id="PF05043"/>
    </source>
</evidence>
<protein>
    <submittedName>
        <fullName evidence="2">Helix-turn-helix domain-containing protein</fullName>
    </submittedName>
</protein>
<accession>A0AAW9JRZ8</accession>
<organism evidence="2 3">
    <name type="scientific">Carnobacterium maltaromaticum</name>
    <name type="common">Carnobacterium piscicola</name>
    <dbReference type="NCBI Taxonomy" id="2751"/>
    <lineage>
        <taxon>Bacteria</taxon>
        <taxon>Bacillati</taxon>
        <taxon>Bacillota</taxon>
        <taxon>Bacilli</taxon>
        <taxon>Lactobacillales</taxon>
        <taxon>Carnobacteriaceae</taxon>
        <taxon>Carnobacterium</taxon>
    </lineage>
</organism>
<proteinExistence type="predicted"/>
<sequence>MLTLHYLKQSLSFQFLLTLFYTKYPSSNSLMDELLISSSYFYKLNKNLSKILKKWYLELDFSINDSGFNYMGKTEYMRLFAYYFFWNSFKEQKWPFSKITLDTTKRYLATESELVSPQLSLSKATRVEYFFKITMNMIVNEKKYVSLDKEYQDFLTCIQDVHDLSEPMNQIFKKRPLVLPQEKKANEKLFFNFALRLILASIDSPAQRIEIGQKFLLLDNSSIDFNKNFFHRLLQFFNLTCNDTQYADMIYYVTLYFLSIEKININLLSFAREHPQVSWFGIDRIESKELSDSIKKFSTEFIDEQPAYDSAYDTENNLDIMYNLVYFIISSLQESKFNIYIQYSKNIHSEAFIKKRLHAVFGDQILTIVTSIEEADLIVSDCIELTDYSKQEFFYFNFTYDIDTWTQLTNYIQKKIMILAFNV</sequence>
<evidence type="ECO:0000313" key="2">
    <source>
        <dbReference type="EMBL" id="MDZ5759277.1"/>
    </source>
</evidence>
<dbReference type="InterPro" id="IPR007737">
    <property type="entry name" value="Mga_HTH"/>
</dbReference>
<dbReference type="AlphaFoldDB" id="A0AAW9JRZ8"/>